<dbReference type="Proteomes" id="UP001177003">
    <property type="component" value="Chromosome 6"/>
</dbReference>
<evidence type="ECO:0000313" key="3">
    <source>
        <dbReference type="Proteomes" id="UP001177003"/>
    </source>
</evidence>
<protein>
    <submittedName>
        <fullName evidence="2">Uncharacterized protein</fullName>
    </submittedName>
</protein>
<feature type="compositionally biased region" description="Basic and acidic residues" evidence="1">
    <location>
        <begin position="119"/>
        <end position="133"/>
    </location>
</feature>
<sequence length="162" mass="18131">MFASVPPTPRKDLNIHKVLPKVEKKRENLSVSYANVARGSHSDKPFSDKEDSIIVLDSGNFVIDNKNVDAFDRFEQDGSNASLADKEDASLDPFGIYDVMEKLDNEEKLNKTSKLHKFSSQEHSRNSASKIEKSNLPSSPRVVVSVSVPIVEPFPDIFDRVQ</sequence>
<evidence type="ECO:0000256" key="1">
    <source>
        <dbReference type="SAM" id="MobiDB-lite"/>
    </source>
</evidence>
<feature type="region of interest" description="Disordered" evidence="1">
    <location>
        <begin position="111"/>
        <end position="140"/>
    </location>
</feature>
<keyword evidence="3" id="KW-1185">Reference proteome</keyword>
<dbReference type="AlphaFoldDB" id="A0AA35ZEQ5"/>
<accession>A0AA35ZEQ5</accession>
<reference evidence="2" key="1">
    <citation type="submission" date="2023-04" db="EMBL/GenBank/DDBJ databases">
        <authorList>
            <person name="Vijverberg K."/>
            <person name="Xiong W."/>
            <person name="Schranz E."/>
        </authorList>
    </citation>
    <scope>NUCLEOTIDE SEQUENCE</scope>
</reference>
<dbReference type="EMBL" id="OX465082">
    <property type="protein sequence ID" value="CAI9291261.1"/>
    <property type="molecule type" value="Genomic_DNA"/>
</dbReference>
<evidence type="ECO:0000313" key="2">
    <source>
        <dbReference type="EMBL" id="CAI9291261.1"/>
    </source>
</evidence>
<organism evidence="2 3">
    <name type="scientific">Lactuca saligna</name>
    <name type="common">Willowleaf lettuce</name>
    <dbReference type="NCBI Taxonomy" id="75948"/>
    <lineage>
        <taxon>Eukaryota</taxon>
        <taxon>Viridiplantae</taxon>
        <taxon>Streptophyta</taxon>
        <taxon>Embryophyta</taxon>
        <taxon>Tracheophyta</taxon>
        <taxon>Spermatophyta</taxon>
        <taxon>Magnoliopsida</taxon>
        <taxon>eudicotyledons</taxon>
        <taxon>Gunneridae</taxon>
        <taxon>Pentapetalae</taxon>
        <taxon>asterids</taxon>
        <taxon>campanulids</taxon>
        <taxon>Asterales</taxon>
        <taxon>Asteraceae</taxon>
        <taxon>Cichorioideae</taxon>
        <taxon>Cichorieae</taxon>
        <taxon>Lactucinae</taxon>
        <taxon>Lactuca</taxon>
    </lineage>
</organism>
<gene>
    <name evidence="2" type="ORF">LSALG_LOCUS30411</name>
</gene>
<proteinExistence type="predicted"/>
<name>A0AA35ZEQ5_LACSI</name>